<evidence type="ECO:0000256" key="6">
    <source>
        <dbReference type="ARBA" id="ARBA00022676"/>
    </source>
</evidence>
<reference evidence="12" key="1">
    <citation type="journal article" date="2019" name="Int. J. Syst. Evol. Microbiol.">
        <title>The Global Catalogue of Microorganisms (GCM) 10K type strain sequencing project: providing services to taxonomists for standard genome sequencing and annotation.</title>
        <authorList>
            <consortium name="The Broad Institute Genomics Platform"/>
            <consortium name="The Broad Institute Genome Sequencing Center for Infectious Disease"/>
            <person name="Wu L."/>
            <person name="Ma J."/>
        </authorList>
    </citation>
    <scope>NUCLEOTIDE SEQUENCE [LARGE SCALE GENOMIC DNA]</scope>
    <source>
        <strain evidence="12">CCTCC AB 2013263</strain>
    </source>
</reference>
<protein>
    <recommendedName>
        <fullName evidence="4 10">Nicotinate-nucleotide--dimethylbenzimidazole phosphoribosyltransferase</fullName>
        <shortName evidence="10">NN:DBI PRT</shortName>
        <ecNumber evidence="3 10">2.4.2.21</ecNumber>
    </recommendedName>
    <alternativeName>
        <fullName evidence="8 10">N(1)-alpha-phosphoribosyltransferase</fullName>
    </alternativeName>
</protein>
<keyword evidence="5 10" id="KW-0169">Cobalamin biosynthesis</keyword>
<dbReference type="NCBIfam" id="TIGR03160">
    <property type="entry name" value="cobT_DBIPRT"/>
    <property type="match status" value="1"/>
</dbReference>
<evidence type="ECO:0000256" key="1">
    <source>
        <dbReference type="ARBA" id="ARBA00005049"/>
    </source>
</evidence>
<dbReference type="InterPro" id="IPR023195">
    <property type="entry name" value="Nict_dMeBzImd_PRibTrfase_N"/>
</dbReference>
<evidence type="ECO:0000256" key="9">
    <source>
        <dbReference type="ARBA" id="ARBA00047340"/>
    </source>
</evidence>
<dbReference type="InterPro" id="IPR017846">
    <property type="entry name" value="Nict_dMeBzImd_PRibTrfase_bact"/>
</dbReference>
<keyword evidence="7 10" id="KW-0808">Transferase</keyword>
<keyword evidence="6 10" id="KW-0328">Glycosyltransferase</keyword>
<organism evidence="11 12">
    <name type="scientific">Deinococcus antarcticus</name>
    <dbReference type="NCBI Taxonomy" id="1298767"/>
    <lineage>
        <taxon>Bacteria</taxon>
        <taxon>Thermotogati</taxon>
        <taxon>Deinococcota</taxon>
        <taxon>Deinococci</taxon>
        <taxon>Deinococcales</taxon>
        <taxon>Deinococcaceae</taxon>
        <taxon>Deinococcus</taxon>
    </lineage>
</organism>
<dbReference type="PANTHER" id="PTHR43463:SF1">
    <property type="entry name" value="NICOTINATE-NUCLEOTIDE--DIMETHYLBENZIMIDAZOLE PHOSPHORIBOSYLTRANSFERASE"/>
    <property type="match status" value="1"/>
</dbReference>
<dbReference type="EC" id="2.4.2.21" evidence="3 10"/>
<evidence type="ECO:0000256" key="4">
    <source>
        <dbReference type="ARBA" id="ARBA00015486"/>
    </source>
</evidence>
<gene>
    <name evidence="10 11" type="primary">cobT</name>
    <name evidence="11" type="ORF">ACFOPQ_12815</name>
</gene>
<dbReference type="GO" id="GO:0008939">
    <property type="term" value="F:nicotinate-nucleotide-dimethylbenzimidazole phosphoribosyltransferase activity"/>
    <property type="evidence" value="ECO:0007669"/>
    <property type="project" value="UniProtKB-EC"/>
</dbReference>
<dbReference type="Gene3D" id="3.40.50.10210">
    <property type="match status" value="1"/>
</dbReference>
<dbReference type="Proteomes" id="UP001595748">
    <property type="component" value="Unassembled WGS sequence"/>
</dbReference>
<feature type="active site" description="Proton acceptor" evidence="10">
    <location>
        <position position="323"/>
    </location>
</feature>
<dbReference type="PANTHER" id="PTHR43463">
    <property type="entry name" value="NICOTINATE-NUCLEOTIDE--DIMETHYLBENZIMIDAZOLE PHOSPHORIBOSYLTRANSFERASE"/>
    <property type="match status" value="1"/>
</dbReference>
<dbReference type="Gene3D" id="1.10.1610.10">
    <property type="match status" value="1"/>
</dbReference>
<dbReference type="HAMAP" id="MF_00230">
    <property type="entry name" value="CobT"/>
    <property type="match status" value="1"/>
</dbReference>
<comment type="function">
    <text evidence="10">Catalyzes the synthesis of alpha-ribazole-5'-phosphate from nicotinate mononucleotide (NAMN) and 5,6-dimethylbenzimidazole (DMB).</text>
</comment>
<comment type="pathway">
    <text evidence="1 10">Nucleoside biosynthesis; alpha-ribazole biosynthesis; alpha-ribazole from 5,6-dimethylbenzimidazole: step 1/2.</text>
</comment>
<evidence type="ECO:0000313" key="11">
    <source>
        <dbReference type="EMBL" id="MFC3861642.1"/>
    </source>
</evidence>
<evidence type="ECO:0000256" key="2">
    <source>
        <dbReference type="ARBA" id="ARBA00007110"/>
    </source>
</evidence>
<accession>A0ABV8AAZ2</accession>
<comment type="similarity">
    <text evidence="2 10">Belongs to the CobT family.</text>
</comment>
<dbReference type="RefSeq" id="WP_380078741.1">
    <property type="nucleotide sequence ID" value="NZ_JBHRZF010000153.1"/>
</dbReference>
<name>A0ABV8AAZ2_9DEIO</name>
<dbReference type="NCBIfam" id="NF000996">
    <property type="entry name" value="PRK00105.1"/>
    <property type="match status" value="1"/>
</dbReference>
<keyword evidence="12" id="KW-1185">Reference proteome</keyword>
<evidence type="ECO:0000256" key="7">
    <source>
        <dbReference type="ARBA" id="ARBA00022679"/>
    </source>
</evidence>
<dbReference type="InterPro" id="IPR003200">
    <property type="entry name" value="Nict_dMeBzImd_PRibTrfase"/>
</dbReference>
<evidence type="ECO:0000256" key="10">
    <source>
        <dbReference type="HAMAP-Rule" id="MF_00230"/>
    </source>
</evidence>
<evidence type="ECO:0000256" key="3">
    <source>
        <dbReference type="ARBA" id="ARBA00011991"/>
    </source>
</evidence>
<proteinExistence type="inferred from homology"/>
<evidence type="ECO:0000256" key="8">
    <source>
        <dbReference type="ARBA" id="ARBA00030686"/>
    </source>
</evidence>
<dbReference type="InterPro" id="IPR036087">
    <property type="entry name" value="Nict_dMeBzImd_PRibTrfase_sf"/>
</dbReference>
<comment type="catalytic activity">
    <reaction evidence="9 10">
        <text>5,6-dimethylbenzimidazole + nicotinate beta-D-ribonucleotide = alpha-ribazole 5'-phosphate + nicotinate + H(+)</text>
        <dbReference type="Rhea" id="RHEA:11196"/>
        <dbReference type="ChEBI" id="CHEBI:15378"/>
        <dbReference type="ChEBI" id="CHEBI:15890"/>
        <dbReference type="ChEBI" id="CHEBI:32544"/>
        <dbReference type="ChEBI" id="CHEBI:57502"/>
        <dbReference type="ChEBI" id="CHEBI:57918"/>
        <dbReference type="EC" id="2.4.2.21"/>
    </reaction>
</comment>
<comment type="caution">
    <text evidence="11">The sequence shown here is derived from an EMBL/GenBank/DDBJ whole genome shotgun (WGS) entry which is preliminary data.</text>
</comment>
<dbReference type="EMBL" id="JBHRZF010000153">
    <property type="protein sequence ID" value="MFC3861642.1"/>
    <property type="molecule type" value="Genomic_DNA"/>
</dbReference>
<dbReference type="SUPFAM" id="SSF52733">
    <property type="entry name" value="Nicotinate mononucleotide:5,6-dimethylbenzimidazole phosphoribosyltransferase (CobT)"/>
    <property type="match status" value="1"/>
</dbReference>
<dbReference type="Pfam" id="PF02277">
    <property type="entry name" value="DBI_PRT"/>
    <property type="match status" value="1"/>
</dbReference>
<evidence type="ECO:0000256" key="5">
    <source>
        <dbReference type="ARBA" id="ARBA00022573"/>
    </source>
</evidence>
<evidence type="ECO:0000313" key="12">
    <source>
        <dbReference type="Proteomes" id="UP001595748"/>
    </source>
</evidence>
<sequence length="355" mass="36647">MNQELLKLIESIRPADQSAMGRARERQAQLTKPAGALGDLEELSIRLAGIFGKEKPHPRGVAVIVAAGDHGVAQDGVSAYPPEVTPMMVMNFLADTPGGAGGAAVNAIARTVGAKVYVMDAGVNAELPDHPRLHRHAVRRGTRNLRTEPAMTRQETETLVLAGAALARTAIQDGADLLIPGEMGIGNTTPAAAVTARLLNADPQRVTGRGTGVNDETLARKVQVVREALNRTPTTDPLDVLAEFGGYEIAAMLGVMLQAAASGKAVILDGFVEGSAALVGAELNPALKDYLLPAGECAEIGHAAQLAHLGLTPMFNLGLRLGEGTGGVLAAPLILAAAATLREMQTFAEAGVPGA</sequence>
<dbReference type="CDD" id="cd02439">
    <property type="entry name" value="DMB-PRT_CobT"/>
    <property type="match status" value="1"/>
</dbReference>